<dbReference type="PANTHER" id="PTHR30146:SF109">
    <property type="entry name" value="HTH-TYPE TRANSCRIPTIONAL REGULATOR GALS"/>
    <property type="match status" value="1"/>
</dbReference>
<evidence type="ECO:0000256" key="1">
    <source>
        <dbReference type="ARBA" id="ARBA00023015"/>
    </source>
</evidence>
<dbReference type="PROSITE" id="PS50932">
    <property type="entry name" value="HTH_LACI_2"/>
    <property type="match status" value="1"/>
</dbReference>
<reference evidence="5 6" key="1">
    <citation type="submission" date="2018-08" db="EMBL/GenBank/DDBJ databases">
        <title>Genome of Clostridium chromiireducens C1, DSM12136.</title>
        <authorList>
            <person name="Xing M."/>
            <person name="Wei Y."/>
            <person name="Ang E.L."/>
            <person name="Zhao H."/>
            <person name="Zhang Y."/>
        </authorList>
    </citation>
    <scope>NUCLEOTIDE SEQUENCE [LARGE SCALE GENOMIC DNA]</scope>
    <source>
        <strain evidence="5 6">C1</strain>
    </source>
</reference>
<dbReference type="Proteomes" id="UP000265930">
    <property type="component" value="Unassembled WGS sequence"/>
</dbReference>
<keyword evidence="3" id="KW-0804">Transcription</keyword>
<dbReference type="GO" id="GO:0000976">
    <property type="term" value="F:transcription cis-regulatory region binding"/>
    <property type="evidence" value="ECO:0007669"/>
    <property type="project" value="TreeGrafter"/>
</dbReference>
<evidence type="ECO:0000313" key="6">
    <source>
        <dbReference type="Proteomes" id="UP000265930"/>
    </source>
</evidence>
<dbReference type="AlphaFoldDB" id="A0A399IR20"/>
<gene>
    <name evidence="5" type="ORF">D2A34_09585</name>
</gene>
<accession>A0A399IR20</accession>
<evidence type="ECO:0000313" key="5">
    <source>
        <dbReference type="EMBL" id="RII35440.1"/>
    </source>
</evidence>
<dbReference type="SUPFAM" id="SSF47413">
    <property type="entry name" value="lambda repressor-like DNA-binding domains"/>
    <property type="match status" value="1"/>
</dbReference>
<keyword evidence="1" id="KW-0805">Transcription regulation</keyword>
<name>A0A399IR20_9CLOT</name>
<proteinExistence type="predicted"/>
<protein>
    <submittedName>
        <fullName evidence="5">LacI family transcriptional regulator</fullName>
    </submittedName>
</protein>
<evidence type="ECO:0000256" key="2">
    <source>
        <dbReference type="ARBA" id="ARBA00023125"/>
    </source>
</evidence>
<dbReference type="Gene3D" id="1.10.260.40">
    <property type="entry name" value="lambda repressor-like DNA-binding domains"/>
    <property type="match status" value="1"/>
</dbReference>
<organism evidence="5 6">
    <name type="scientific">Clostridium chromiireducens</name>
    <dbReference type="NCBI Taxonomy" id="225345"/>
    <lineage>
        <taxon>Bacteria</taxon>
        <taxon>Bacillati</taxon>
        <taxon>Bacillota</taxon>
        <taxon>Clostridia</taxon>
        <taxon>Eubacteriales</taxon>
        <taxon>Clostridiaceae</taxon>
        <taxon>Clostridium</taxon>
    </lineage>
</organism>
<evidence type="ECO:0000259" key="4">
    <source>
        <dbReference type="PROSITE" id="PS50932"/>
    </source>
</evidence>
<dbReference type="Pfam" id="PF13377">
    <property type="entry name" value="Peripla_BP_3"/>
    <property type="match status" value="1"/>
</dbReference>
<dbReference type="CDD" id="cd01392">
    <property type="entry name" value="HTH_LacI"/>
    <property type="match status" value="1"/>
</dbReference>
<dbReference type="EMBL" id="QXDJ01000002">
    <property type="protein sequence ID" value="RII35440.1"/>
    <property type="molecule type" value="Genomic_DNA"/>
</dbReference>
<comment type="caution">
    <text evidence="5">The sequence shown here is derived from an EMBL/GenBank/DDBJ whole genome shotgun (WGS) entry which is preliminary data.</text>
</comment>
<dbReference type="Pfam" id="PF00356">
    <property type="entry name" value="LacI"/>
    <property type="match status" value="1"/>
</dbReference>
<keyword evidence="2" id="KW-0238">DNA-binding</keyword>
<dbReference type="InterPro" id="IPR046335">
    <property type="entry name" value="LacI/GalR-like_sensor"/>
</dbReference>
<sequence length="344" mass="39224">MKYTIQDIARETNLSRNTVSKALKGSDGVSPETRKLVQEKAREMQYRKFIIENTSVENSKSHGSVLFLTRASVNYSDFWINVMRGIESVLGENGYDLVLGIMNEDDLSKLHFPTSLVEKSVCGVIIVEICDIKACNAIINFGLPVVFVDMPNQFDRFIGRADIITMENQINIEYIVEQLIQKGHKRFAFAGDISSMNAGRGYRERYEALCRTLNRHDLILDEEHSFLHEAEENFAEYPYLINRFKGMSSLPDVYICGNDWTALHVMRAVQSLNYEVPKDICFVGFDNIHDSSKSFPTLTTIDTPKEYLGIQAARCILNRIADPHIPYVYSEYTTKLILRGSTDL</sequence>
<dbReference type="RefSeq" id="WP_119366461.1">
    <property type="nucleotide sequence ID" value="NZ_QXDJ01000002.1"/>
</dbReference>
<dbReference type="SMART" id="SM00354">
    <property type="entry name" value="HTH_LACI"/>
    <property type="match status" value="1"/>
</dbReference>
<dbReference type="PANTHER" id="PTHR30146">
    <property type="entry name" value="LACI-RELATED TRANSCRIPTIONAL REPRESSOR"/>
    <property type="match status" value="1"/>
</dbReference>
<dbReference type="SUPFAM" id="SSF53822">
    <property type="entry name" value="Periplasmic binding protein-like I"/>
    <property type="match status" value="1"/>
</dbReference>
<dbReference type="Gene3D" id="3.40.50.2300">
    <property type="match status" value="2"/>
</dbReference>
<feature type="domain" description="HTH lacI-type" evidence="4">
    <location>
        <begin position="3"/>
        <end position="47"/>
    </location>
</feature>
<dbReference type="InterPro" id="IPR028082">
    <property type="entry name" value="Peripla_BP_I"/>
</dbReference>
<dbReference type="GO" id="GO:0003700">
    <property type="term" value="F:DNA-binding transcription factor activity"/>
    <property type="evidence" value="ECO:0007669"/>
    <property type="project" value="TreeGrafter"/>
</dbReference>
<dbReference type="InterPro" id="IPR010982">
    <property type="entry name" value="Lambda_DNA-bd_dom_sf"/>
</dbReference>
<evidence type="ECO:0000256" key="3">
    <source>
        <dbReference type="ARBA" id="ARBA00023163"/>
    </source>
</evidence>
<dbReference type="InterPro" id="IPR000843">
    <property type="entry name" value="HTH_LacI"/>
</dbReference>